<accession>A0A9P5XAE7</accession>
<reference evidence="2" key="1">
    <citation type="submission" date="2020-11" db="EMBL/GenBank/DDBJ databases">
        <authorList>
            <consortium name="DOE Joint Genome Institute"/>
            <person name="Ahrendt S."/>
            <person name="Riley R."/>
            <person name="Andreopoulos W."/>
            <person name="Labutti K."/>
            <person name="Pangilinan J."/>
            <person name="Ruiz-Duenas F.J."/>
            <person name="Barrasa J.M."/>
            <person name="Sanchez-Garcia M."/>
            <person name="Camarero S."/>
            <person name="Miyauchi S."/>
            <person name="Serrano A."/>
            <person name="Linde D."/>
            <person name="Babiker R."/>
            <person name="Drula E."/>
            <person name="Ayuso-Fernandez I."/>
            <person name="Pacheco R."/>
            <person name="Padilla G."/>
            <person name="Ferreira P."/>
            <person name="Barriuso J."/>
            <person name="Kellner H."/>
            <person name="Castanera R."/>
            <person name="Alfaro M."/>
            <person name="Ramirez L."/>
            <person name="Pisabarro A.G."/>
            <person name="Kuo A."/>
            <person name="Tritt A."/>
            <person name="Lipzen A."/>
            <person name="He G."/>
            <person name="Yan M."/>
            <person name="Ng V."/>
            <person name="Cullen D."/>
            <person name="Martin F."/>
            <person name="Rosso M.-N."/>
            <person name="Henrissat B."/>
            <person name="Hibbett D."/>
            <person name="Martinez A.T."/>
            <person name="Grigoriev I.V."/>
        </authorList>
    </citation>
    <scope>NUCLEOTIDE SEQUENCE</scope>
    <source>
        <strain evidence="2">MF-IS2</strain>
    </source>
</reference>
<keyword evidence="3" id="KW-1185">Reference proteome</keyword>
<feature type="compositionally biased region" description="Polar residues" evidence="1">
    <location>
        <begin position="59"/>
        <end position="69"/>
    </location>
</feature>
<evidence type="ECO:0000313" key="3">
    <source>
        <dbReference type="Proteomes" id="UP000807342"/>
    </source>
</evidence>
<evidence type="ECO:0000313" key="2">
    <source>
        <dbReference type="EMBL" id="KAF9447424.1"/>
    </source>
</evidence>
<dbReference type="EMBL" id="MU151200">
    <property type="protein sequence ID" value="KAF9447424.1"/>
    <property type="molecule type" value="Genomic_DNA"/>
</dbReference>
<evidence type="ECO:0000256" key="1">
    <source>
        <dbReference type="SAM" id="MobiDB-lite"/>
    </source>
</evidence>
<comment type="caution">
    <text evidence="2">The sequence shown here is derived from an EMBL/GenBank/DDBJ whole genome shotgun (WGS) entry which is preliminary data.</text>
</comment>
<feature type="region of interest" description="Disordered" evidence="1">
    <location>
        <begin position="41"/>
        <end position="99"/>
    </location>
</feature>
<gene>
    <name evidence="2" type="ORF">P691DRAFT_122762</name>
</gene>
<dbReference type="Proteomes" id="UP000807342">
    <property type="component" value="Unassembled WGS sequence"/>
</dbReference>
<sequence>MEPYSNTGSVQFHLFEDVLCPSRSIRIDRFSSIILITTQRATFSPPPSNQAKPAHPPASLQTLKASPTNHDPPAGSPRSHHHGPPTHNAGTPITKTSQS</sequence>
<dbReference type="AlphaFoldDB" id="A0A9P5XAE7"/>
<proteinExistence type="predicted"/>
<organism evidence="2 3">
    <name type="scientific">Macrolepiota fuliginosa MF-IS2</name>
    <dbReference type="NCBI Taxonomy" id="1400762"/>
    <lineage>
        <taxon>Eukaryota</taxon>
        <taxon>Fungi</taxon>
        <taxon>Dikarya</taxon>
        <taxon>Basidiomycota</taxon>
        <taxon>Agaricomycotina</taxon>
        <taxon>Agaricomycetes</taxon>
        <taxon>Agaricomycetidae</taxon>
        <taxon>Agaricales</taxon>
        <taxon>Agaricineae</taxon>
        <taxon>Agaricaceae</taxon>
        <taxon>Macrolepiota</taxon>
    </lineage>
</organism>
<name>A0A9P5XAE7_9AGAR</name>
<protein>
    <submittedName>
        <fullName evidence="2">Uncharacterized protein</fullName>
    </submittedName>
</protein>
<feature type="compositionally biased region" description="Polar residues" evidence="1">
    <location>
        <begin position="88"/>
        <end position="99"/>
    </location>
</feature>